<sequence length="130" mass="14684">MQLFRLFRPRRRKNQEEIAGRAAEVIVHVLFDVGLDRFLAGTILLDRQFRLRFYALAPQPCPAILASIAVRELDEAQVFRAQVLEAGIDAPLLATHARRMADGVMGALRRQSPALCALPASRHERRGIMR</sequence>
<keyword evidence="2" id="KW-1185">Reference proteome</keyword>
<accession>A0ABN6T948</accession>
<gene>
    <name evidence="1" type="ORF">MasN3_22440</name>
</gene>
<reference evidence="1" key="1">
    <citation type="submission" date="2022-11" db="EMBL/GenBank/DDBJ databases">
        <title>Isolation and characterization of PLA-degrading bacterium Massilia sp. from Antarctic soil.</title>
        <authorList>
            <person name="Sato K."/>
            <person name="Gomez-Fuentes C."/>
            <person name="Ahmad S.A."/>
            <person name="Zulkharnain A."/>
        </authorList>
    </citation>
    <scope>NUCLEOTIDE SEQUENCE</scope>
    <source>
        <strain evidence="1">N-3</strain>
    </source>
</reference>
<dbReference type="RefSeq" id="WP_281914182.1">
    <property type="nucleotide sequence ID" value="NZ_AP026966.1"/>
</dbReference>
<evidence type="ECO:0000313" key="2">
    <source>
        <dbReference type="Proteomes" id="UP001163336"/>
    </source>
</evidence>
<name>A0ABN6T948_9BURK</name>
<proteinExistence type="predicted"/>
<dbReference type="EMBL" id="AP026966">
    <property type="protein sequence ID" value="BDT58750.1"/>
    <property type="molecule type" value="Genomic_DNA"/>
</dbReference>
<evidence type="ECO:0000313" key="1">
    <source>
        <dbReference type="EMBL" id="BDT58750.1"/>
    </source>
</evidence>
<protein>
    <submittedName>
        <fullName evidence="1">Uncharacterized protein</fullName>
    </submittedName>
</protein>
<organism evidence="1 2">
    <name type="scientific">Massilia varians</name>
    <dbReference type="NCBI Taxonomy" id="457921"/>
    <lineage>
        <taxon>Bacteria</taxon>
        <taxon>Pseudomonadati</taxon>
        <taxon>Pseudomonadota</taxon>
        <taxon>Betaproteobacteria</taxon>
        <taxon>Burkholderiales</taxon>
        <taxon>Oxalobacteraceae</taxon>
        <taxon>Telluria group</taxon>
        <taxon>Massilia</taxon>
    </lineage>
</organism>
<dbReference type="Proteomes" id="UP001163336">
    <property type="component" value="Chromosome"/>
</dbReference>